<dbReference type="GO" id="GO:0003678">
    <property type="term" value="F:DNA helicase activity"/>
    <property type="evidence" value="ECO:0007669"/>
    <property type="project" value="UniProtKB-ARBA"/>
</dbReference>
<keyword evidence="1" id="KW-0378">Hydrolase</keyword>
<evidence type="ECO:0000259" key="3">
    <source>
        <dbReference type="Pfam" id="PF13086"/>
    </source>
</evidence>
<dbReference type="EMBL" id="CANTUO010000001">
    <property type="protein sequence ID" value="CAI5755619.1"/>
    <property type="molecule type" value="Genomic_DNA"/>
</dbReference>
<organism evidence="5 6">
    <name type="scientific">Candida verbasci</name>
    <dbReference type="NCBI Taxonomy" id="1227364"/>
    <lineage>
        <taxon>Eukaryota</taxon>
        <taxon>Fungi</taxon>
        <taxon>Dikarya</taxon>
        <taxon>Ascomycota</taxon>
        <taxon>Saccharomycotina</taxon>
        <taxon>Pichiomycetes</taxon>
        <taxon>Debaryomycetaceae</taxon>
        <taxon>Candida/Lodderomyces clade</taxon>
        <taxon>Candida</taxon>
    </lineage>
</organism>
<dbReference type="GO" id="GO:0003724">
    <property type="term" value="F:RNA helicase activity"/>
    <property type="evidence" value="ECO:0007669"/>
    <property type="project" value="TreeGrafter"/>
</dbReference>
<dbReference type="OrthoDB" id="6513042at2759"/>
<dbReference type="AlphaFoldDB" id="A0A9W4TQT3"/>
<dbReference type="Gene3D" id="3.40.50.300">
    <property type="entry name" value="P-loop containing nucleotide triphosphate hydrolases"/>
    <property type="match status" value="2"/>
</dbReference>
<evidence type="ECO:0000259" key="4">
    <source>
        <dbReference type="Pfam" id="PF13087"/>
    </source>
</evidence>
<reference evidence="5" key="1">
    <citation type="submission" date="2022-12" db="EMBL/GenBank/DDBJ databases">
        <authorList>
            <person name="Brejova B."/>
        </authorList>
    </citation>
    <scope>NUCLEOTIDE SEQUENCE</scope>
</reference>
<proteinExistence type="predicted"/>
<dbReference type="PANTHER" id="PTHR10887:SF317">
    <property type="entry name" value="ATP-DEPENDENT RNA HELICASE ECM32-RELATED"/>
    <property type="match status" value="1"/>
</dbReference>
<feature type="compositionally biased region" description="Polar residues" evidence="2">
    <location>
        <begin position="408"/>
        <end position="423"/>
    </location>
</feature>
<dbReference type="InterPro" id="IPR041679">
    <property type="entry name" value="DNA2/NAM7-like_C"/>
</dbReference>
<dbReference type="SUPFAM" id="SSF52540">
    <property type="entry name" value="P-loop containing nucleoside triphosphate hydrolases"/>
    <property type="match status" value="1"/>
</dbReference>
<evidence type="ECO:0000256" key="2">
    <source>
        <dbReference type="SAM" id="MobiDB-lite"/>
    </source>
</evidence>
<protein>
    <recommendedName>
        <fullName evidence="7">ATP-dependent RNA helicase ECM32</fullName>
    </recommendedName>
</protein>
<keyword evidence="6" id="KW-1185">Reference proteome</keyword>
<name>A0A9W4TQT3_9ASCO</name>
<feature type="compositionally biased region" description="Basic residues" evidence="2">
    <location>
        <begin position="166"/>
        <end position="192"/>
    </location>
</feature>
<dbReference type="CDD" id="cd18808">
    <property type="entry name" value="SF1_C_Upf1"/>
    <property type="match status" value="1"/>
</dbReference>
<dbReference type="GO" id="GO:0000184">
    <property type="term" value="P:nuclear-transcribed mRNA catabolic process, nonsense-mediated decay"/>
    <property type="evidence" value="ECO:0007669"/>
    <property type="project" value="TreeGrafter"/>
</dbReference>
<dbReference type="FunFam" id="3.40.50.300:FF:002019">
    <property type="entry name" value="DNA helicase I"/>
    <property type="match status" value="1"/>
</dbReference>
<feature type="compositionally biased region" description="Basic and acidic residues" evidence="2">
    <location>
        <begin position="193"/>
        <end position="211"/>
    </location>
</feature>
<dbReference type="InterPro" id="IPR027417">
    <property type="entry name" value="P-loop_NTPase"/>
</dbReference>
<evidence type="ECO:0000256" key="1">
    <source>
        <dbReference type="ARBA" id="ARBA00022806"/>
    </source>
</evidence>
<dbReference type="InterPro" id="IPR047187">
    <property type="entry name" value="SF1_C_Upf1"/>
</dbReference>
<feature type="compositionally biased region" description="Polar residues" evidence="2">
    <location>
        <begin position="327"/>
        <end position="337"/>
    </location>
</feature>
<feature type="compositionally biased region" description="Basic and acidic residues" evidence="2">
    <location>
        <begin position="231"/>
        <end position="244"/>
    </location>
</feature>
<dbReference type="Proteomes" id="UP001152885">
    <property type="component" value="Unassembled WGS sequence"/>
</dbReference>
<feature type="compositionally biased region" description="Polar residues" evidence="2">
    <location>
        <begin position="247"/>
        <end position="256"/>
    </location>
</feature>
<feature type="compositionally biased region" description="Basic and acidic residues" evidence="2">
    <location>
        <begin position="339"/>
        <end position="350"/>
    </location>
</feature>
<evidence type="ECO:0000313" key="5">
    <source>
        <dbReference type="EMBL" id="CAI5755619.1"/>
    </source>
</evidence>
<dbReference type="Pfam" id="PF13086">
    <property type="entry name" value="AAA_11"/>
    <property type="match status" value="2"/>
</dbReference>
<feature type="domain" description="DNA2/NAM7 helicase-like C-terminal" evidence="4">
    <location>
        <begin position="853"/>
        <end position="1075"/>
    </location>
</feature>
<feature type="region of interest" description="Disordered" evidence="2">
    <location>
        <begin position="163"/>
        <end position="423"/>
    </location>
</feature>
<sequence length="1104" mass="124174">MSNDYTCVTCSETFGQDIQKHLSTTRHKSVELNFYDDEILQCEDCSDSNIHQLTIARYGFSDMSLLCSLCLDKENKSSGETPSASYSLSNGAIFIKLQQYLKFRDLECSNCGDDSHLYVGNTKSGQIISCRKCLPTFEAEGLKFTSENDDNFLKELLGLKETTAKKSNRRRKVGKGKGKGKSGKKGRGKGRIKKEDPEAEERRAHYFESKKFAQGVKSGSTVKAIGSEGSAKPDTRVNKNDKRGFKSRSTPSSGKQSPAKHTPANSGRNTPSRNTPTNSGRSTPKPSSAKPLKSNSDHKSTKSSQGSCIKPNSSNNSYVKSLDGPLSNPQQSKSINSKVPDDPIPSDKIKRSNKGPNKNGTSKNVTKSFNEDHSKAIIKPTHRSRDKPSSKSTIKGNGVSAHDHSNKSSKLTTNTKNNKEATPSSDEFIIPEYITKYLPSSKPKLTYDSINEYFREMSFNMFLEDQLNNVSKLMDSSFFTIEWFEDQDKKNNQFKLSIPLKNIEKFVSQRLKNLKKNPFNVDQALFLILDNDIPWYCKIATMDEVRKRDKSKRRRGKSRVGSSEVIIEMIITLFKWNDQQLPKTVHVQHLQMLPASIPVSRVLTAMDNLSNPTFIKMLLGKEPIKQINFRNYVKFSKPAINDSQKVAIQSVLNNAITVLQGPPGTGKTSTIFEIILQLLTSLNTYPILVVAASNIAIDNIAEKLIESGHGKDILRITANEKERDYDSSHPLNSVCLHSKIYNALSLKFKDVVHDLQFNPSKVSANGYKKYLAEKFLITKQFVRQAKVILTTTVVAGGAQLKSVKKCPVVIMDEATQSSEPTSLIPLSMSGVDKYVFVGDSKQLSCFTLIPSLSLSLFERILLNGSYKNPHMLDTQYRMHPDISEFPRNRFYQGLLKDGISKEARIVENVSNSVYFWDTKGQNPEKSIKNFLREDHGFTYTNPGEIENIITALKVLIYEKNVKRENIGIITGYSGQRDLISSTLIRNEFINVGQEELKLEIDLDDIANDSKPVTIHYVSNIMIASIDAFQGREKDFLIMSCVRSNEQNKIGFLKDERRLNVALTRAKYGLIMIGDVKCLKNGDKLWNEYLKYLEDKKSIHEEFIY</sequence>
<accession>A0A9W4TQT3</accession>
<dbReference type="Pfam" id="PF13087">
    <property type="entry name" value="AAA_12"/>
    <property type="match status" value="1"/>
</dbReference>
<gene>
    <name evidence="5" type="ORF">CANVERA_P0136</name>
</gene>
<keyword evidence="1" id="KW-0547">Nucleotide-binding</keyword>
<keyword evidence="1" id="KW-0067">ATP-binding</keyword>
<evidence type="ECO:0008006" key="7">
    <source>
        <dbReference type="Google" id="ProtNLM"/>
    </source>
</evidence>
<keyword evidence="1" id="KW-0347">Helicase</keyword>
<evidence type="ECO:0000313" key="6">
    <source>
        <dbReference type="Proteomes" id="UP001152885"/>
    </source>
</evidence>
<feature type="compositionally biased region" description="Polar residues" evidence="2">
    <location>
        <begin position="263"/>
        <end position="286"/>
    </location>
</feature>
<feature type="domain" description="DNA2/NAM7 helicase helicase" evidence="3">
    <location>
        <begin position="640"/>
        <end position="742"/>
    </location>
</feature>
<dbReference type="PANTHER" id="PTHR10887">
    <property type="entry name" value="DNA2/NAM7 HELICASE FAMILY"/>
    <property type="match status" value="1"/>
</dbReference>
<feature type="domain" description="DNA2/NAM7 helicase helicase" evidence="3">
    <location>
        <begin position="767"/>
        <end position="846"/>
    </location>
</feature>
<dbReference type="InterPro" id="IPR045055">
    <property type="entry name" value="DNA2/NAM7-like"/>
</dbReference>
<feature type="compositionally biased region" description="Polar residues" evidence="2">
    <location>
        <begin position="302"/>
        <end position="319"/>
    </location>
</feature>
<comment type="caution">
    <text evidence="5">The sequence shown here is derived from an EMBL/GenBank/DDBJ whole genome shotgun (WGS) entry which is preliminary data.</text>
</comment>
<feature type="compositionally biased region" description="Polar residues" evidence="2">
    <location>
        <begin position="354"/>
        <end position="368"/>
    </location>
</feature>
<dbReference type="GO" id="GO:0005737">
    <property type="term" value="C:cytoplasm"/>
    <property type="evidence" value="ECO:0007669"/>
    <property type="project" value="TreeGrafter"/>
</dbReference>
<dbReference type="InterPro" id="IPR041677">
    <property type="entry name" value="DNA2/NAM7_AAA_11"/>
</dbReference>